<feature type="transmembrane region" description="Helical" evidence="1">
    <location>
        <begin position="81"/>
        <end position="101"/>
    </location>
</feature>
<keyword evidence="1" id="KW-0812">Transmembrane</keyword>
<comment type="caution">
    <text evidence="2">The sequence shown here is derived from an EMBL/GenBank/DDBJ whole genome shotgun (WGS) entry which is preliminary data.</text>
</comment>
<dbReference type="EMBL" id="MU839828">
    <property type="protein sequence ID" value="KAK1760017.1"/>
    <property type="molecule type" value="Genomic_DNA"/>
</dbReference>
<protein>
    <submittedName>
        <fullName evidence="2">Uncharacterized protein</fullName>
    </submittedName>
</protein>
<accession>A0AAJ0FAE5</accession>
<evidence type="ECO:0000313" key="2">
    <source>
        <dbReference type="EMBL" id="KAK1760017.1"/>
    </source>
</evidence>
<keyword evidence="1" id="KW-1133">Transmembrane helix</keyword>
<keyword evidence="3" id="KW-1185">Reference proteome</keyword>
<reference evidence="2" key="1">
    <citation type="submission" date="2023-06" db="EMBL/GenBank/DDBJ databases">
        <title>Genome-scale phylogeny and comparative genomics of the fungal order Sordariales.</title>
        <authorList>
            <consortium name="Lawrence Berkeley National Laboratory"/>
            <person name="Hensen N."/>
            <person name="Bonometti L."/>
            <person name="Westerberg I."/>
            <person name="Brannstrom I.O."/>
            <person name="Guillou S."/>
            <person name="Cros-Aarteil S."/>
            <person name="Calhoun S."/>
            <person name="Haridas S."/>
            <person name="Kuo A."/>
            <person name="Mondo S."/>
            <person name="Pangilinan J."/>
            <person name="Riley R."/>
            <person name="Labutti K."/>
            <person name="Andreopoulos B."/>
            <person name="Lipzen A."/>
            <person name="Chen C."/>
            <person name="Yanf M."/>
            <person name="Daum C."/>
            <person name="Ng V."/>
            <person name="Clum A."/>
            <person name="Steindorff A."/>
            <person name="Ohm R."/>
            <person name="Martin F."/>
            <person name="Silar P."/>
            <person name="Natvig D."/>
            <person name="Lalanne C."/>
            <person name="Gautier V."/>
            <person name="Ament-Velasquez S.L."/>
            <person name="Kruys A."/>
            <person name="Hutchinson M.I."/>
            <person name="Powell A.J."/>
            <person name="Barry K."/>
            <person name="Miller A.N."/>
            <person name="Grigoriev I.V."/>
            <person name="Debuchy R."/>
            <person name="Gladieux P."/>
            <person name="Thoren M.H."/>
            <person name="Johannesson H."/>
        </authorList>
    </citation>
    <scope>NUCLEOTIDE SEQUENCE</scope>
    <source>
        <strain evidence="2">PSN4</strain>
    </source>
</reference>
<organism evidence="2 3">
    <name type="scientific">Echria macrotheca</name>
    <dbReference type="NCBI Taxonomy" id="438768"/>
    <lineage>
        <taxon>Eukaryota</taxon>
        <taxon>Fungi</taxon>
        <taxon>Dikarya</taxon>
        <taxon>Ascomycota</taxon>
        <taxon>Pezizomycotina</taxon>
        <taxon>Sordariomycetes</taxon>
        <taxon>Sordariomycetidae</taxon>
        <taxon>Sordariales</taxon>
        <taxon>Schizotheciaceae</taxon>
        <taxon>Echria</taxon>
    </lineage>
</organism>
<name>A0AAJ0FAE5_9PEZI</name>
<feature type="transmembrane region" description="Helical" evidence="1">
    <location>
        <begin position="55"/>
        <end position="74"/>
    </location>
</feature>
<proteinExistence type="predicted"/>
<dbReference type="Proteomes" id="UP001239445">
    <property type="component" value="Unassembled WGS sequence"/>
</dbReference>
<feature type="transmembrane region" description="Helical" evidence="1">
    <location>
        <begin position="148"/>
        <end position="166"/>
    </location>
</feature>
<gene>
    <name evidence="2" type="ORF">QBC47DRAFT_373442</name>
</gene>
<dbReference type="AlphaFoldDB" id="A0AAJ0FAE5"/>
<sequence>MIWCLAITKPLYCQASPMMQNWPGGCRITNIGMSDLAAKSDMIPGVGCGDNDAPVFFMGFIGFVCAVLACGFFLKIEPNTHLSLWIPGIVALGAVFFLILYPFFVVLAYMMDFFLTTLVVPFAYLTTYGRQCVFGPSNMIAFSELDQVFALVVGICAGVASIWDSVTAYRESFHGEVVVAENIEMSAAVAPAPSV</sequence>
<feature type="transmembrane region" description="Helical" evidence="1">
    <location>
        <begin position="107"/>
        <end position="127"/>
    </location>
</feature>
<evidence type="ECO:0000313" key="3">
    <source>
        <dbReference type="Proteomes" id="UP001239445"/>
    </source>
</evidence>
<keyword evidence="1" id="KW-0472">Membrane</keyword>
<evidence type="ECO:0000256" key="1">
    <source>
        <dbReference type="SAM" id="Phobius"/>
    </source>
</evidence>